<dbReference type="Proteomes" id="UP001552299">
    <property type="component" value="Unassembled WGS sequence"/>
</dbReference>
<dbReference type="AlphaFoldDB" id="A0ABD0UKK8"/>
<keyword evidence="2" id="KW-1185">Reference proteome</keyword>
<name>A0ABD0UKK8_DENTH</name>
<reference evidence="1 2" key="1">
    <citation type="journal article" date="2024" name="Plant Biotechnol. J.">
        <title>Dendrobium thyrsiflorum genome and its molecular insights into genes involved in important horticultural traits.</title>
        <authorList>
            <person name="Chen B."/>
            <person name="Wang J.Y."/>
            <person name="Zheng P.J."/>
            <person name="Li K.L."/>
            <person name="Liang Y.M."/>
            <person name="Chen X.F."/>
            <person name="Zhang C."/>
            <person name="Zhao X."/>
            <person name="He X."/>
            <person name="Zhang G.Q."/>
            <person name="Liu Z.J."/>
            <person name="Xu Q."/>
        </authorList>
    </citation>
    <scope>NUCLEOTIDE SEQUENCE [LARGE SCALE GENOMIC DNA]</scope>
    <source>
        <strain evidence="1">GZMU011</strain>
    </source>
</reference>
<gene>
    <name evidence="1" type="ORF">M5K25_016618</name>
</gene>
<proteinExistence type="predicted"/>
<dbReference type="EMBL" id="JANQDX010000013">
    <property type="protein sequence ID" value="KAL0913178.1"/>
    <property type="molecule type" value="Genomic_DNA"/>
</dbReference>
<evidence type="ECO:0000313" key="1">
    <source>
        <dbReference type="EMBL" id="KAL0913178.1"/>
    </source>
</evidence>
<sequence>MSDVTAESFNELRFRFKIYHHKLKIDDGGNEDKPDQDPMVPLSRAVMFPGLLSQRSWNMKDIFNSAKGRGLIEHGWREGGIMHGRRRFRLEAGQSQRQAVERRRRPVLETADVGSASSVDLTSEEMTDCLQVSGTRSQKSCNLRASDLGVGRLGRWALRKWQLGHGGRGRRLEACGLID</sequence>
<evidence type="ECO:0000313" key="2">
    <source>
        <dbReference type="Proteomes" id="UP001552299"/>
    </source>
</evidence>
<organism evidence="1 2">
    <name type="scientific">Dendrobium thyrsiflorum</name>
    <name type="common">Pinecone-like raceme dendrobium</name>
    <name type="synonym">Orchid</name>
    <dbReference type="NCBI Taxonomy" id="117978"/>
    <lineage>
        <taxon>Eukaryota</taxon>
        <taxon>Viridiplantae</taxon>
        <taxon>Streptophyta</taxon>
        <taxon>Embryophyta</taxon>
        <taxon>Tracheophyta</taxon>
        <taxon>Spermatophyta</taxon>
        <taxon>Magnoliopsida</taxon>
        <taxon>Liliopsida</taxon>
        <taxon>Asparagales</taxon>
        <taxon>Orchidaceae</taxon>
        <taxon>Epidendroideae</taxon>
        <taxon>Malaxideae</taxon>
        <taxon>Dendrobiinae</taxon>
        <taxon>Dendrobium</taxon>
    </lineage>
</organism>
<accession>A0ABD0UKK8</accession>
<comment type="caution">
    <text evidence="1">The sequence shown here is derived from an EMBL/GenBank/DDBJ whole genome shotgun (WGS) entry which is preliminary data.</text>
</comment>
<protein>
    <submittedName>
        <fullName evidence="1">Uncharacterized protein</fullName>
    </submittedName>
</protein>